<gene>
    <name evidence="1" type="ORF">LAZ67_15001180</name>
</gene>
<keyword evidence="2" id="KW-1185">Reference proteome</keyword>
<dbReference type="Proteomes" id="UP001235939">
    <property type="component" value="Chromosome 15"/>
</dbReference>
<dbReference type="Gene3D" id="3.30.420.10">
    <property type="entry name" value="Ribonuclease H-like superfamily/Ribonuclease H"/>
    <property type="match status" value="1"/>
</dbReference>
<organism evidence="1 2">
    <name type="scientific">Cordylochernes scorpioides</name>
    <dbReference type="NCBI Taxonomy" id="51811"/>
    <lineage>
        <taxon>Eukaryota</taxon>
        <taxon>Metazoa</taxon>
        <taxon>Ecdysozoa</taxon>
        <taxon>Arthropoda</taxon>
        <taxon>Chelicerata</taxon>
        <taxon>Arachnida</taxon>
        <taxon>Pseudoscorpiones</taxon>
        <taxon>Cheliferoidea</taxon>
        <taxon>Chernetidae</taxon>
        <taxon>Cordylochernes</taxon>
    </lineage>
</organism>
<protein>
    <recommendedName>
        <fullName evidence="3">Tc1-like transposase DDE domain-containing protein</fullName>
    </recommendedName>
</protein>
<dbReference type="InterPro" id="IPR036397">
    <property type="entry name" value="RNaseH_sf"/>
</dbReference>
<proteinExistence type="predicted"/>
<evidence type="ECO:0008006" key="3">
    <source>
        <dbReference type="Google" id="ProtNLM"/>
    </source>
</evidence>
<reference evidence="1 2" key="1">
    <citation type="submission" date="2022-01" db="EMBL/GenBank/DDBJ databases">
        <title>A chromosomal length assembly of Cordylochernes scorpioides.</title>
        <authorList>
            <person name="Zeh D."/>
            <person name="Zeh J."/>
        </authorList>
    </citation>
    <scope>NUCLEOTIDE SEQUENCE [LARGE SCALE GENOMIC DNA]</scope>
    <source>
        <strain evidence="1">IN4F17</strain>
        <tissue evidence="1">Whole Body</tissue>
    </source>
</reference>
<dbReference type="EMBL" id="CP092877">
    <property type="protein sequence ID" value="UYV77479.1"/>
    <property type="molecule type" value="Genomic_DNA"/>
</dbReference>
<name>A0ABY6L9P4_9ARAC</name>
<evidence type="ECO:0000313" key="2">
    <source>
        <dbReference type="Proteomes" id="UP001235939"/>
    </source>
</evidence>
<sequence length="114" mass="12971">MFQQDNARTHVAGIVRTFLHADNVRLLPWSARPPDLSPIENVWSMVSEQLASHHTLIHHRKKRRINGATVLQAAQHLTTAYKSDACPVATRFFVHTSILAHHLKLHFISHQEGC</sequence>
<accession>A0ABY6L9P4</accession>
<evidence type="ECO:0000313" key="1">
    <source>
        <dbReference type="EMBL" id="UYV77479.1"/>
    </source>
</evidence>